<reference evidence="1 2" key="1">
    <citation type="submission" date="2024-01" db="EMBL/GenBank/DDBJ databases">
        <title>The complete chloroplast genome sequence of Lithospermum erythrorhizon: insights into the phylogenetic relationship among Boraginaceae species and the maternal lineages of purple gromwells.</title>
        <authorList>
            <person name="Okada T."/>
            <person name="Watanabe K."/>
        </authorList>
    </citation>
    <scope>NUCLEOTIDE SEQUENCE [LARGE SCALE GENOMIC DNA]</scope>
</reference>
<proteinExistence type="predicted"/>
<gene>
    <name evidence="1" type="ORF">LIER_42463</name>
</gene>
<keyword evidence="2" id="KW-1185">Reference proteome</keyword>
<sequence>MGCALSTYKIRRHRSQRLRSSSKEVEEVKRGDVVVLGKDTPIACILSSKFSASGGGIQRSVWPPSEIGLRGVRIRLRSLIR</sequence>
<evidence type="ECO:0000313" key="2">
    <source>
        <dbReference type="Proteomes" id="UP001454036"/>
    </source>
</evidence>
<protein>
    <submittedName>
        <fullName evidence="1">Uncharacterized protein</fullName>
    </submittedName>
</protein>
<organism evidence="1 2">
    <name type="scientific">Lithospermum erythrorhizon</name>
    <name type="common">Purple gromwell</name>
    <name type="synonym">Lithospermum officinale var. erythrorhizon</name>
    <dbReference type="NCBI Taxonomy" id="34254"/>
    <lineage>
        <taxon>Eukaryota</taxon>
        <taxon>Viridiplantae</taxon>
        <taxon>Streptophyta</taxon>
        <taxon>Embryophyta</taxon>
        <taxon>Tracheophyta</taxon>
        <taxon>Spermatophyta</taxon>
        <taxon>Magnoliopsida</taxon>
        <taxon>eudicotyledons</taxon>
        <taxon>Gunneridae</taxon>
        <taxon>Pentapetalae</taxon>
        <taxon>asterids</taxon>
        <taxon>lamiids</taxon>
        <taxon>Boraginales</taxon>
        <taxon>Boraginaceae</taxon>
        <taxon>Boraginoideae</taxon>
        <taxon>Lithospermeae</taxon>
        <taxon>Lithospermum</taxon>
    </lineage>
</organism>
<comment type="caution">
    <text evidence="1">The sequence shown here is derived from an EMBL/GenBank/DDBJ whole genome shotgun (WGS) entry which is preliminary data.</text>
</comment>
<dbReference type="Proteomes" id="UP001454036">
    <property type="component" value="Unassembled WGS sequence"/>
</dbReference>
<accession>A0AAV3RRV6</accession>
<name>A0AAV3RRV6_LITER</name>
<dbReference type="AlphaFoldDB" id="A0AAV3RRV6"/>
<dbReference type="EMBL" id="BAABME010029531">
    <property type="protein sequence ID" value="GAA0183788.1"/>
    <property type="molecule type" value="Genomic_DNA"/>
</dbReference>
<evidence type="ECO:0000313" key="1">
    <source>
        <dbReference type="EMBL" id="GAA0183788.1"/>
    </source>
</evidence>